<feature type="region of interest" description="Disordered" evidence="8">
    <location>
        <begin position="100"/>
        <end position="126"/>
    </location>
</feature>
<feature type="compositionally biased region" description="Low complexity" evidence="8">
    <location>
        <begin position="212"/>
        <end position="225"/>
    </location>
</feature>
<dbReference type="AlphaFoldDB" id="A0AA38SU76"/>
<dbReference type="InterPro" id="IPR027806">
    <property type="entry name" value="HARBI1_dom"/>
</dbReference>
<evidence type="ECO:0000256" key="6">
    <source>
        <dbReference type="ARBA" id="ARBA00022801"/>
    </source>
</evidence>
<dbReference type="PANTHER" id="PTHR22930">
    <property type="match status" value="1"/>
</dbReference>
<dbReference type="EMBL" id="JARYMX010000005">
    <property type="protein sequence ID" value="KAJ9548728.1"/>
    <property type="molecule type" value="Genomic_DNA"/>
</dbReference>
<dbReference type="InterPro" id="IPR045249">
    <property type="entry name" value="HARBI1-like"/>
</dbReference>
<proteinExistence type="inferred from homology"/>
<comment type="cofactor">
    <cofactor evidence="1">
        <name>a divalent metal cation</name>
        <dbReference type="ChEBI" id="CHEBI:60240"/>
    </cofactor>
</comment>
<comment type="subcellular location">
    <subcellularLocation>
        <location evidence="2">Nucleus</location>
    </subcellularLocation>
</comment>
<evidence type="ECO:0000313" key="13">
    <source>
        <dbReference type="Proteomes" id="UP001172457"/>
    </source>
</evidence>
<evidence type="ECO:0008006" key="14">
    <source>
        <dbReference type="Google" id="ProtNLM"/>
    </source>
</evidence>
<name>A0AA38SU76_9ASTR</name>
<dbReference type="GO" id="GO:0016787">
    <property type="term" value="F:hydrolase activity"/>
    <property type="evidence" value="ECO:0007669"/>
    <property type="project" value="UniProtKB-KW"/>
</dbReference>
<evidence type="ECO:0000256" key="5">
    <source>
        <dbReference type="ARBA" id="ARBA00022723"/>
    </source>
</evidence>
<evidence type="ECO:0000256" key="7">
    <source>
        <dbReference type="ARBA" id="ARBA00023242"/>
    </source>
</evidence>
<feature type="compositionally biased region" description="Polar residues" evidence="8">
    <location>
        <begin position="226"/>
        <end position="238"/>
    </location>
</feature>
<evidence type="ECO:0000259" key="9">
    <source>
        <dbReference type="Pfam" id="PF13359"/>
    </source>
</evidence>
<dbReference type="GO" id="GO:0046872">
    <property type="term" value="F:metal ion binding"/>
    <property type="evidence" value="ECO:0007669"/>
    <property type="project" value="UniProtKB-KW"/>
</dbReference>
<organism evidence="12 13">
    <name type="scientific">Centaurea solstitialis</name>
    <name type="common">yellow star-thistle</name>
    <dbReference type="NCBI Taxonomy" id="347529"/>
    <lineage>
        <taxon>Eukaryota</taxon>
        <taxon>Viridiplantae</taxon>
        <taxon>Streptophyta</taxon>
        <taxon>Embryophyta</taxon>
        <taxon>Tracheophyta</taxon>
        <taxon>Spermatophyta</taxon>
        <taxon>Magnoliopsida</taxon>
        <taxon>eudicotyledons</taxon>
        <taxon>Gunneridae</taxon>
        <taxon>Pentapetalae</taxon>
        <taxon>asterids</taxon>
        <taxon>campanulids</taxon>
        <taxon>Asterales</taxon>
        <taxon>Asteraceae</taxon>
        <taxon>Carduoideae</taxon>
        <taxon>Cardueae</taxon>
        <taxon>Centaureinae</taxon>
        <taxon>Centaurea</taxon>
    </lineage>
</organism>
<dbReference type="Pfam" id="PF13359">
    <property type="entry name" value="DDE_Tnp_4"/>
    <property type="match status" value="1"/>
</dbReference>
<feature type="domain" description="DUF8040" evidence="11">
    <location>
        <begin position="622"/>
        <end position="697"/>
    </location>
</feature>
<dbReference type="Pfam" id="PF14291">
    <property type="entry name" value="DUF4371"/>
    <property type="match status" value="1"/>
</dbReference>
<protein>
    <recommendedName>
        <fullName evidence="14">DDE Tnp4 domain-containing protein</fullName>
    </recommendedName>
</protein>
<gene>
    <name evidence="12" type="ORF">OSB04_021271</name>
</gene>
<sequence length="1004" mass="113760">MTSTTIKNYSLSIRKTEAIIDIDMIPTIQRRMIEDRLPQRIRTTRTLTLVSASRRLVFKRKRPGVIWRSPDCGFGSAKHLGQLRSSSLSNLAAPDCELRDRQTATTTVRPPSRRRRPPSVTAARQLQNVAGRRPPSLLLLDISGHRAAAVLLHNVAGHLLCCFSTSPGSGHRAAAVLLQNVAGRRPHLPKMKKQVSIGNFFKRKFQEDDVNNDVGSNNVNDNVGSKPNSSGSIPSGSTPMGLIASSSNSGSTPSLPTGFDLNDLPSDPFDRPPIASYHPNQRDDIRRHYLVKKAFQPRSHKFPYKEYSSGKRQDVGNQGGKNVFSSEGFGNWSKSSVFKEHVGLVNSHHNKAMQKCDDLLKQKQAINVKLNTITDKEKLANRYRLSGSVISARHCLENKLPFRAHDESETSRSKGCFLSTLKLVSEMNSDIGKHTLGNAKKNNKLTSPLIQKDIIDCFAKEVSKRICEEIKNNVFGLLVDESSDVSLRVRLVHWTGWDRTGQDSPVPRLAHSNLGLSGTNRFTLCLCSTSRPPTKIAGDLVFSFSGDLRRLQLRRIRTSLSGDLNQVIKAYIDLLIMLTNFAKWLSEREERHMQTRSLRQRTFSRYQIRSIEIQRITFDIICVNELRMDRNAFAILCELLKVRGGLLDDGNVTIEEQVATFVNILAHHTKNRCLQVRFYRSGETISRYVHRVLSALLRLQDELFIKPTPVEDDGTDRRWKPFKGCLGAIDGTYIEVTVPESDKPRYRTRKGNIAINVLGVCTRDMKFVYVLSGWEGSATDSRVLRDAVTRNNGFRVLLGNYYLADAGYVNGNGFLAPYRGTRYHLREWEHVGHTPTNKEEYFNMKHSQARNIIERCFGILKKRWAILRSPSFYPIKLQGRMVLACALLHNFIRMYMALDPEENTTLEDMPFGETSESNDDVEFIDVVESSNEWTQWRDDIAQEMFEAWMSSRVRYYNMADRRNWTVGEEDSLISILQEIVDAGGRSDNGCCRSDNGCFRSGTYE</sequence>
<dbReference type="GO" id="GO:0005634">
    <property type="term" value="C:nucleus"/>
    <property type="evidence" value="ECO:0007669"/>
    <property type="project" value="UniProtKB-SubCell"/>
</dbReference>
<dbReference type="Proteomes" id="UP001172457">
    <property type="component" value="Chromosome 5"/>
</dbReference>
<comment type="similarity">
    <text evidence="3">Belongs to the HARBI1 family.</text>
</comment>
<feature type="domain" description="DUF4371" evidence="10">
    <location>
        <begin position="324"/>
        <end position="488"/>
    </location>
</feature>
<evidence type="ECO:0000256" key="8">
    <source>
        <dbReference type="SAM" id="MobiDB-lite"/>
    </source>
</evidence>
<feature type="region of interest" description="Disordered" evidence="8">
    <location>
        <begin position="209"/>
        <end position="283"/>
    </location>
</feature>
<evidence type="ECO:0000256" key="1">
    <source>
        <dbReference type="ARBA" id="ARBA00001968"/>
    </source>
</evidence>
<dbReference type="InterPro" id="IPR025398">
    <property type="entry name" value="DUF4371"/>
</dbReference>
<reference evidence="12" key="1">
    <citation type="submission" date="2023-03" db="EMBL/GenBank/DDBJ databases">
        <title>Chromosome-scale reference genome and RAD-based genetic map of yellow starthistle (Centaurea solstitialis) reveal putative structural variation and QTLs associated with invader traits.</title>
        <authorList>
            <person name="Reatini B."/>
            <person name="Cang F.A."/>
            <person name="Jiang Q."/>
            <person name="Mckibben M.T.W."/>
            <person name="Barker M.S."/>
            <person name="Rieseberg L.H."/>
            <person name="Dlugosch K.M."/>
        </authorList>
    </citation>
    <scope>NUCLEOTIDE SEQUENCE</scope>
    <source>
        <strain evidence="12">CAN-66</strain>
        <tissue evidence="12">Leaf</tissue>
    </source>
</reference>
<accession>A0AA38SU76</accession>
<keyword evidence="13" id="KW-1185">Reference proteome</keyword>
<evidence type="ECO:0000313" key="12">
    <source>
        <dbReference type="EMBL" id="KAJ9548728.1"/>
    </source>
</evidence>
<evidence type="ECO:0000256" key="3">
    <source>
        <dbReference type="ARBA" id="ARBA00006958"/>
    </source>
</evidence>
<dbReference type="GO" id="GO:0004518">
    <property type="term" value="F:nuclease activity"/>
    <property type="evidence" value="ECO:0007669"/>
    <property type="project" value="UniProtKB-KW"/>
</dbReference>
<keyword evidence="4" id="KW-0540">Nuclease</keyword>
<keyword evidence="7" id="KW-0539">Nucleus</keyword>
<feature type="compositionally biased region" description="Low complexity" evidence="8">
    <location>
        <begin position="245"/>
        <end position="258"/>
    </location>
</feature>
<evidence type="ECO:0000259" key="11">
    <source>
        <dbReference type="Pfam" id="PF26138"/>
    </source>
</evidence>
<feature type="domain" description="DDE Tnp4" evidence="9">
    <location>
        <begin position="729"/>
        <end position="890"/>
    </location>
</feature>
<comment type="caution">
    <text evidence="12">The sequence shown here is derived from an EMBL/GenBank/DDBJ whole genome shotgun (WGS) entry which is preliminary data.</text>
</comment>
<dbReference type="Pfam" id="PF26138">
    <property type="entry name" value="DUF8040"/>
    <property type="match status" value="1"/>
</dbReference>
<dbReference type="InterPro" id="IPR058353">
    <property type="entry name" value="DUF8040"/>
</dbReference>
<keyword evidence="5" id="KW-0479">Metal-binding</keyword>
<evidence type="ECO:0000256" key="4">
    <source>
        <dbReference type="ARBA" id="ARBA00022722"/>
    </source>
</evidence>
<evidence type="ECO:0000256" key="2">
    <source>
        <dbReference type="ARBA" id="ARBA00004123"/>
    </source>
</evidence>
<evidence type="ECO:0000259" key="10">
    <source>
        <dbReference type="Pfam" id="PF14291"/>
    </source>
</evidence>
<dbReference type="PANTHER" id="PTHR22930:SF293">
    <property type="entry name" value="PROTEIN ALP1-LIKE"/>
    <property type="match status" value="1"/>
</dbReference>
<keyword evidence="6" id="KW-0378">Hydrolase</keyword>